<keyword evidence="4 10" id="KW-0963">Cytoplasm</keyword>
<dbReference type="Gene3D" id="3.30.740.10">
    <property type="entry name" value="Protein Inhibitor Of Neuronal Nitric Oxide Synthase"/>
    <property type="match status" value="1"/>
</dbReference>
<evidence type="ECO:0000256" key="9">
    <source>
        <dbReference type="ARBA" id="ARBA00023242"/>
    </source>
</evidence>
<keyword evidence="10" id="KW-0243">Dynein</keyword>
<dbReference type="GO" id="GO:0045505">
    <property type="term" value="F:dynein intermediate chain binding"/>
    <property type="evidence" value="ECO:0007669"/>
    <property type="project" value="TreeGrafter"/>
</dbReference>
<organism evidence="11 12">
    <name type="scientific">Chrysophaeum taylorii</name>
    <dbReference type="NCBI Taxonomy" id="2483200"/>
    <lineage>
        <taxon>Eukaryota</taxon>
        <taxon>Sar</taxon>
        <taxon>Stramenopiles</taxon>
        <taxon>Ochrophyta</taxon>
        <taxon>Pelagophyceae</taxon>
        <taxon>Pelagomonadales</taxon>
        <taxon>Pelagomonadaceae</taxon>
        <taxon>Chrysophaeum</taxon>
    </lineage>
</organism>
<evidence type="ECO:0000256" key="2">
    <source>
        <dbReference type="ARBA" id="ARBA00004245"/>
    </source>
</evidence>
<dbReference type="GO" id="GO:0015031">
    <property type="term" value="P:protein transport"/>
    <property type="evidence" value="ECO:0007669"/>
    <property type="project" value="UniProtKB-KW"/>
</dbReference>
<dbReference type="GO" id="GO:0005868">
    <property type="term" value="C:cytoplasmic dynein complex"/>
    <property type="evidence" value="ECO:0007669"/>
    <property type="project" value="TreeGrafter"/>
</dbReference>
<name>A0AAD7XLV0_9STRA</name>
<evidence type="ECO:0000256" key="7">
    <source>
        <dbReference type="ARBA" id="ARBA00022927"/>
    </source>
</evidence>
<evidence type="ECO:0000256" key="10">
    <source>
        <dbReference type="RuleBase" id="RU365010"/>
    </source>
</evidence>
<dbReference type="Pfam" id="PF01221">
    <property type="entry name" value="Dynein_light"/>
    <property type="match status" value="1"/>
</dbReference>
<dbReference type="PANTHER" id="PTHR11886:SF35">
    <property type="entry name" value="DYNEIN LIGHT CHAIN"/>
    <property type="match status" value="1"/>
</dbReference>
<dbReference type="EMBL" id="JAQMWT010000109">
    <property type="protein sequence ID" value="KAJ8610340.1"/>
    <property type="molecule type" value="Genomic_DNA"/>
</dbReference>
<proteinExistence type="inferred from homology"/>
<comment type="similarity">
    <text evidence="10">Belongs to the dynein light chain family.</text>
</comment>
<comment type="subcellular location">
    <subcellularLocation>
        <location evidence="2 10">Cytoplasm</location>
        <location evidence="2 10">Cytoskeleton</location>
    </subcellularLocation>
    <subcellularLocation>
        <location evidence="1">Nucleus</location>
    </subcellularLocation>
</comment>
<evidence type="ECO:0000313" key="11">
    <source>
        <dbReference type="EMBL" id="KAJ8610340.1"/>
    </source>
</evidence>
<dbReference type="GO" id="GO:0005874">
    <property type="term" value="C:microtubule"/>
    <property type="evidence" value="ECO:0007669"/>
    <property type="project" value="UniProtKB-KW"/>
</dbReference>
<dbReference type="GO" id="GO:0051028">
    <property type="term" value="P:mRNA transport"/>
    <property type="evidence" value="ECO:0007669"/>
    <property type="project" value="UniProtKB-KW"/>
</dbReference>
<dbReference type="GO" id="GO:0005634">
    <property type="term" value="C:nucleus"/>
    <property type="evidence" value="ECO:0007669"/>
    <property type="project" value="UniProtKB-SubCell"/>
</dbReference>
<keyword evidence="6" id="KW-0509">mRNA transport</keyword>
<dbReference type="InterPro" id="IPR037177">
    <property type="entry name" value="DLC_sf"/>
</dbReference>
<reference evidence="11" key="1">
    <citation type="submission" date="2023-01" db="EMBL/GenBank/DDBJ databases">
        <title>Metagenome sequencing of chrysophaentin producing Chrysophaeum taylorii.</title>
        <authorList>
            <person name="Davison J."/>
            <person name="Bewley C."/>
        </authorList>
    </citation>
    <scope>NUCLEOTIDE SEQUENCE</scope>
    <source>
        <strain evidence="11">NIES-1699</strain>
    </source>
</reference>
<evidence type="ECO:0000256" key="6">
    <source>
        <dbReference type="ARBA" id="ARBA00022816"/>
    </source>
</evidence>
<evidence type="ECO:0000256" key="1">
    <source>
        <dbReference type="ARBA" id="ARBA00004123"/>
    </source>
</evidence>
<comment type="caution">
    <text evidence="11">The sequence shown here is derived from an EMBL/GenBank/DDBJ whole genome shotgun (WGS) entry which is preliminary data.</text>
</comment>
<dbReference type="PANTHER" id="PTHR11886">
    <property type="entry name" value="DYNEIN LIGHT CHAIN"/>
    <property type="match status" value="1"/>
</dbReference>
<evidence type="ECO:0000256" key="5">
    <source>
        <dbReference type="ARBA" id="ARBA00022701"/>
    </source>
</evidence>
<keyword evidence="9" id="KW-0539">Nucleus</keyword>
<dbReference type="Proteomes" id="UP001230188">
    <property type="component" value="Unassembled WGS sequence"/>
</dbReference>
<dbReference type="GO" id="GO:0007017">
    <property type="term" value="P:microtubule-based process"/>
    <property type="evidence" value="ECO:0007669"/>
    <property type="project" value="InterPro"/>
</dbReference>
<dbReference type="AlphaFoldDB" id="A0AAD7XLV0"/>
<dbReference type="InterPro" id="IPR001372">
    <property type="entry name" value="Dynein_light_chain_typ-1/2"/>
</dbReference>
<keyword evidence="8 10" id="KW-0206">Cytoskeleton</keyword>
<dbReference type="FunFam" id="3.30.740.10:FF:000005">
    <property type="entry name" value="Dynein light chain"/>
    <property type="match status" value="1"/>
</dbReference>
<evidence type="ECO:0000313" key="12">
    <source>
        <dbReference type="Proteomes" id="UP001230188"/>
    </source>
</evidence>
<keyword evidence="3" id="KW-0813">Transport</keyword>
<accession>A0AAD7XLV0</accession>
<evidence type="ECO:0000256" key="8">
    <source>
        <dbReference type="ARBA" id="ARBA00023212"/>
    </source>
</evidence>
<sequence>MGDEEAPKEKKEPSRKVCLHRVEIPEDMKADAILYADNALDKMTLPQDVATDLKKHFDSEYGGTWHCVVGANYGSSVTHQTKYLFFFQLDQAHILLFCSDKPTKDLPGSAPTEKA</sequence>
<keyword evidence="12" id="KW-1185">Reference proteome</keyword>
<evidence type="ECO:0000256" key="3">
    <source>
        <dbReference type="ARBA" id="ARBA00022448"/>
    </source>
</evidence>
<evidence type="ECO:0000256" key="4">
    <source>
        <dbReference type="ARBA" id="ARBA00022490"/>
    </source>
</evidence>
<keyword evidence="5 10" id="KW-0493">Microtubule</keyword>
<dbReference type="SMART" id="SM01375">
    <property type="entry name" value="Dynein_light"/>
    <property type="match status" value="1"/>
</dbReference>
<dbReference type="SUPFAM" id="SSF54648">
    <property type="entry name" value="DLC"/>
    <property type="match status" value="1"/>
</dbReference>
<keyword evidence="10" id="KW-0505">Motor protein</keyword>
<gene>
    <name evidence="11" type="ORF">CTAYLR_003853</name>
</gene>
<protein>
    <recommendedName>
        <fullName evidence="10">Dynein light chain</fullName>
    </recommendedName>
</protein>
<keyword evidence="7" id="KW-0653">Protein transport</keyword>